<name>A0ABU9MV54_9GAMM</name>
<dbReference type="EMBL" id="JBCGCU010000004">
    <property type="protein sequence ID" value="MEM0514915.1"/>
    <property type="molecule type" value="Genomic_DNA"/>
</dbReference>
<proteinExistence type="predicted"/>
<accession>A0ABU9MV54</accession>
<evidence type="ECO:0000313" key="3">
    <source>
        <dbReference type="Proteomes" id="UP001447008"/>
    </source>
</evidence>
<evidence type="ECO:0000313" key="2">
    <source>
        <dbReference type="EMBL" id="MEM0514915.1"/>
    </source>
</evidence>
<feature type="coiled-coil region" evidence="1">
    <location>
        <begin position="26"/>
        <end position="53"/>
    </location>
</feature>
<gene>
    <name evidence="2" type="ORF">WCN91_05665</name>
</gene>
<keyword evidence="1" id="KW-0175">Coiled coil</keyword>
<reference evidence="2 3" key="1">
    <citation type="submission" date="2024-03" db="EMBL/GenBank/DDBJ databases">
        <title>Pseudoalteromonas qingdaonensis sp. nov., isolated from the intestines of marine benthic organisms.</title>
        <authorList>
            <person name="Lin X."/>
            <person name="Fang S."/>
            <person name="Hu X."/>
        </authorList>
    </citation>
    <scope>NUCLEOTIDE SEQUENCE [LARGE SCALE GENOMIC DNA]</scope>
    <source>
        <strain evidence="2 3">YIC-827</strain>
    </source>
</reference>
<comment type="caution">
    <text evidence="2">The sequence shown here is derived from an EMBL/GenBank/DDBJ whole genome shotgun (WGS) entry which is preliminary data.</text>
</comment>
<evidence type="ECO:0008006" key="4">
    <source>
        <dbReference type="Google" id="ProtNLM"/>
    </source>
</evidence>
<organism evidence="2 3">
    <name type="scientific">Pseudoalteromonas qingdaonensis</name>
    <dbReference type="NCBI Taxonomy" id="3131913"/>
    <lineage>
        <taxon>Bacteria</taxon>
        <taxon>Pseudomonadati</taxon>
        <taxon>Pseudomonadota</taxon>
        <taxon>Gammaproteobacteria</taxon>
        <taxon>Alteromonadales</taxon>
        <taxon>Pseudoalteromonadaceae</taxon>
        <taxon>Pseudoalteromonas</taxon>
    </lineage>
</organism>
<evidence type="ECO:0000256" key="1">
    <source>
        <dbReference type="SAM" id="Coils"/>
    </source>
</evidence>
<sequence length="75" mass="8359">MILLLIIAALAFSFGLRAQHRQGQQLSQLQDKCQAASQQTDTMSAQISQLKERIQVLEAIVTDKGFSVEQEIDNL</sequence>
<keyword evidence="3" id="KW-1185">Reference proteome</keyword>
<protein>
    <recommendedName>
        <fullName evidence="4">Phage shock protein B</fullName>
    </recommendedName>
</protein>
<dbReference type="Proteomes" id="UP001447008">
    <property type="component" value="Unassembled WGS sequence"/>
</dbReference>